<dbReference type="PANTHER" id="PTHR11733:SF240">
    <property type="entry name" value="GH14155P-RELATED"/>
    <property type="match status" value="1"/>
</dbReference>
<comment type="subcellular location">
    <subcellularLocation>
        <location evidence="1">Cell membrane</location>
        <topology evidence="1">Single-pass type II membrane protein</topology>
    </subcellularLocation>
</comment>
<dbReference type="EMBL" id="JASPKZ010010249">
    <property type="protein sequence ID" value="KAJ9574973.1"/>
    <property type="molecule type" value="Genomic_DNA"/>
</dbReference>
<gene>
    <name evidence="5" type="ORF">L9F63_007863</name>
</gene>
<evidence type="ECO:0000313" key="6">
    <source>
        <dbReference type="Proteomes" id="UP001233999"/>
    </source>
</evidence>
<reference evidence="5" key="1">
    <citation type="journal article" date="2023" name="IScience">
        <title>Live-bearing cockroach genome reveals convergent evolutionary mechanisms linked to viviparity in insects and beyond.</title>
        <authorList>
            <person name="Fouks B."/>
            <person name="Harrison M.C."/>
            <person name="Mikhailova A.A."/>
            <person name="Marchal E."/>
            <person name="English S."/>
            <person name="Carruthers M."/>
            <person name="Jennings E.C."/>
            <person name="Chiamaka E.L."/>
            <person name="Frigard R.A."/>
            <person name="Pippel M."/>
            <person name="Attardo G.M."/>
            <person name="Benoit J.B."/>
            <person name="Bornberg-Bauer E."/>
            <person name="Tobe S.S."/>
        </authorList>
    </citation>
    <scope>NUCLEOTIDE SEQUENCE</scope>
    <source>
        <strain evidence="5">Stay&amp;Tobe</strain>
    </source>
</reference>
<dbReference type="InterPro" id="IPR000718">
    <property type="entry name" value="Peptidase_M13"/>
</dbReference>
<organism evidence="5 6">
    <name type="scientific">Diploptera punctata</name>
    <name type="common">Pacific beetle cockroach</name>
    <dbReference type="NCBI Taxonomy" id="6984"/>
    <lineage>
        <taxon>Eukaryota</taxon>
        <taxon>Metazoa</taxon>
        <taxon>Ecdysozoa</taxon>
        <taxon>Arthropoda</taxon>
        <taxon>Hexapoda</taxon>
        <taxon>Insecta</taxon>
        <taxon>Pterygota</taxon>
        <taxon>Neoptera</taxon>
        <taxon>Polyneoptera</taxon>
        <taxon>Dictyoptera</taxon>
        <taxon>Blattodea</taxon>
        <taxon>Blaberoidea</taxon>
        <taxon>Blaberidae</taxon>
        <taxon>Diplopterinae</taxon>
        <taxon>Diploptera</taxon>
    </lineage>
</organism>
<comment type="caution">
    <text evidence="5">The sequence shown here is derived from an EMBL/GenBank/DDBJ whole genome shotgun (WGS) entry which is preliminary data.</text>
</comment>
<feature type="compositionally biased region" description="Low complexity" evidence="3">
    <location>
        <begin position="498"/>
        <end position="508"/>
    </location>
</feature>
<dbReference type="SUPFAM" id="SSF55486">
    <property type="entry name" value="Metalloproteases ('zincins'), catalytic domain"/>
    <property type="match status" value="1"/>
</dbReference>
<feature type="non-terminal residue" evidence="5">
    <location>
        <position position="1175"/>
    </location>
</feature>
<comment type="similarity">
    <text evidence="2">Belongs to the peptidase M13 family.</text>
</comment>
<dbReference type="AlphaFoldDB" id="A0AAD7Z7M3"/>
<feature type="region of interest" description="Disordered" evidence="3">
    <location>
        <begin position="472"/>
        <end position="525"/>
    </location>
</feature>
<feature type="non-terminal residue" evidence="5">
    <location>
        <position position="1"/>
    </location>
</feature>
<feature type="compositionally biased region" description="Low complexity" evidence="3">
    <location>
        <begin position="10"/>
        <end position="28"/>
    </location>
</feature>
<reference evidence="5" key="2">
    <citation type="submission" date="2023-05" db="EMBL/GenBank/DDBJ databases">
        <authorList>
            <person name="Fouks B."/>
        </authorList>
    </citation>
    <scope>NUCLEOTIDE SEQUENCE</scope>
    <source>
        <strain evidence="5">Stay&amp;Tobe</strain>
        <tissue evidence="5">Testes</tissue>
    </source>
</reference>
<evidence type="ECO:0000256" key="2">
    <source>
        <dbReference type="ARBA" id="ARBA00007357"/>
    </source>
</evidence>
<dbReference type="GO" id="GO:0004222">
    <property type="term" value="F:metalloendopeptidase activity"/>
    <property type="evidence" value="ECO:0007669"/>
    <property type="project" value="InterPro"/>
</dbReference>
<feature type="compositionally biased region" description="Polar residues" evidence="3">
    <location>
        <begin position="44"/>
        <end position="62"/>
    </location>
</feature>
<evidence type="ECO:0000256" key="3">
    <source>
        <dbReference type="SAM" id="MobiDB-lite"/>
    </source>
</evidence>
<dbReference type="GO" id="GO:0016485">
    <property type="term" value="P:protein processing"/>
    <property type="evidence" value="ECO:0007669"/>
    <property type="project" value="TreeGrafter"/>
</dbReference>
<feature type="domain" description="Peptidase M13 N-terminal" evidence="4">
    <location>
        <begin position="691"/>
        <end position="1094"/>
    </location>
</feature>
<keyword evidence="6" id="KW-1185">Reference proteome</keyword>
<dbReference type="GO" id="GO:0005886">
    <property type="term" value="C:plasma membrane"/>
    <property type="evidence" value="ECO:0007669"/>
    <property type="project" value="UniProtKB-SubCell"/>
</dbReference>
<name>A0AAD7Z7M3_DIPPU</name>
<dbReference type="InterPro" id="IPR008753">
    <property type="entry name" value="Peptidase_M13_N"/>
</dbReference>
<evidence type="ECO:0000313" key="5">
    <source>
        <dbReference type="EMBL" id="KAJ9574973.1"/>
    </source>
</evidence>
<dbReference type="InterPro" id="IPR024079">
    <property type="entry name" value="MetalloPept_cat_dom_sf"/>
</dbReference>
<proteinExistence type="inferred from homology"/>
<dbReference type="PANTHER" id="PTHR11733">
    <property type="entry name" value="ZINC METALLOPROTEASE FAMILY M13 NEPRILYSIN-RELATED"/>
    <property type="match status" value="1"/>
</dbReference>
<evidence type="ECO:0000256" key="1">
    <source>
        <dbReference type="ARBA" id="ARBA00004401"/>
    </source>
</evidence>
<dbReference type="Pfam" id="PF05649">
    <property type="entry name" value="Peptidase_M13_N"/>
    <property type="match status" value="1"/>
</dbReference>
<accession>A0AAD7Z7M3</accession>
<dbReference type="Gene3D" id="3.40.390.10">
    <property type="entry name" value="Collagenase (Catalytic Domain)"/>
    <property type="match status" value="1"/>
</dbReference>
<protein>
    <recommendedName>
        <fullName evidence="4">Peptidase M13 N-terminal domain-containing protein</fullName>
    </recommendedName>
</protein>
<sequence>GQNQKHIPQETSTSRHTSTTSEPPSVTTKRMHTTTNEKFAKIKNPQTTTSVPVTQELETSDTPLPHTTLENTSQTDKKFDRLKILENYTSSTADTTTETSTVKYDQMINASQMYSSSAADSTTTRQDQTTTTVIPHYILKSSQTASDVQSTTTESILGSDEILTDVSLGETTTVLSEASSQKVYGTTTLFRTSSEITPSSIVGTSETETTITDAIPTSKSQIVSSSSTTVSPSTMENPHTISINPYYTTPISTISDKEIADTSNQTLSEITTTEYISNLSNDRSTKSVNTTYPNYDDTTETDEETTLDQIFFAVTEFENTTSNTSSLAIINQLSTTSDETETTTDAVSHHAITESQNTTVRSKIVVSSSPIATTYEETTTDDLISHVSFGVTPTVTTYEESTTDDLISHVSSGVTPTVTTYEESTTDDLISHVSSGVTPTELETTTDDLISHVSSGVTPTEETTTDDLISHISSGVTPSEETTTGGLISHISSGVPPTEETTTEETTTGGLISHISSGVPPTEETTTDGLISHISSGVPPTEETTTDGLIYHISSGVTPTEETTTDGLISHISSSVTPTEQTTTYGLISHISSDIIPTEETTIDGLISDISSGAMDSQNSTVSTDEETSIPAIVLEAVLESMTTIQDELSTPAVVQTTNKHVIEDNEICQTSECKVVASRMLSMMNHSMEPCDNFYEFACGGLRDNHALLQEDPTQDVWNRIASAVKTVNNKSNPIFQKFRHFYDQCVNYERTINQSERLRLARKLVRDVDKMYDKFQWIQADSNFNLTDLLVKLFLINSAPLFDVTVDVNNHDPTKFQLKLTVPRSKNKLQLESPSVSRCKAYIFSDDPHNISLQEVYEKNYQSCVKDFSEYLITMEKAIKEMELYDNTTAYNISQNIGAIKFFIDFYVFPLLEEISNPWELRTNILEKKFTLMTVNQLTNMYPQVNWKILFSALLNEPVTVETEVQVYFENYFDKLFERLNESLSNATTRLNIHNGLLGMLAHDIYVDLVKENPCNRPEYCLRIASGLMEDVSSSLYLSTFTSKELSDKEHELVIIFDQLKNILKEEIMQSGWLDEESRSSLEEKLDKMEVKADGGRAILSDPNYLRNQLNDQYLSTSNNYFENVIQLQRRYRKLLYYLVTYETDPSVPEIIWTFFHLPYDVHPISVYQLNTV</sequence>
<dbReference type="InterPro" id="IPR042089">
    <property type="entry name" value="Peptidase_M13_dom_2"/>
</dbReference>
<feature type="region of interest" description="Disordered" evidence="3">
    <location>
        <begin position="1"/>
        <end position="71"/>
    </location>
</feature>
<dbReference type="Proteomes" id="UP001233999">
    <property type="component" value="Unassembled WGS sequence"/>
</dbReference>
<dbReference type="Gene3D" id="1.10.1380.10">
    <property type="entry name" value="Neutral endopeptidase , domain2"/>
    <property type="match status" value="1"/>
</dbReference>
<dbReference type="PROSITE" id="PS51885">
    <property type="entry name" value="NEPRILYSIN"/>
    <property type="match status" value="1"/>
</dbReference>
<feature type="compositionally biased region" description="Polar residues" evidence="3">
    <location>
        <begin position="472"/>
        <end position="492"/>
    </location>
</feature>
<evidence type="ECO:0000259" key="4">
    <source>
        <dbReference type="Pfam" id="PF05649"/>
    </source>
</evidence>